<dbReference type="EMBL" id="VMGK01000015">
    <property type="protein sequence ID" value="TSC92720.1"/>
    <property type="molecule type" value="Genomic_DNA"/>
</dbReference>
<name>A0A554LIN2_9BACT</name>
<gene>
    <name evidence="1" type="ORF">CEN89_506</name>
</gene>
<sequence>MITFERKIRNVRKHPPRRTMTNDEYFVAKCDHIVVDWRDLQWVLNN</sequence>
<organism evidence="1 2">
    <name type="scientific">Candidatus Berkelbacteria bacterium Licking1014_7</name>
    <dbReference type="NCBI Taxonomy" id="2017147"/>
    <lineage>
        <taxon>Bacteria</taxon>
        <taxon>Candidatus Berkelbacteria</taxon>
    </lineage>
</organism>
<evidence type="ECO:0000313" key="1">
    <source>
        <dbReference type="EMBL" id="TSC92720.1"/>
    </source>
</evidence>
<evidence type="ECO:0000313" key="2">
    <source>
        <dbReference type="Proteomes" id="UP000315689"/>
    </source>
</evidence>
<reference evidence="1 2" key="1">
    <citation type="submission" date="2017-07" db="EMBL/GenBank/DDBJ databases">
        <title>Mechanisms for carbon and nitrogen cycling indicate functional differentiation within the Candidate Phyla Radiation.</title>
        <authorList>
            <person name="Danczak R.E."/>
            <person name="Johnston M.D."/>
            <person name="Kenah C."/>
            <person name="Slattery M."/>
            <person name="Wrighton K.C."/>
            <person name="Wilkins M.J."/>
        </authorList>
    </citation>
    <scope>NUCLEOTIDE SEQUENCE [LARGE SCALE GENOMIC DNA]</scope>
    <source>
        <strain evidence="1">Licking1014_7</strain>
    </source>
</reference>
<protein>
    <submittedName>
        <fullName evidence="1">Uncharacterized protein</fullName>
    </submittedName>
</protein>
<proteinExistence type="predicted"/>
<dbReference type="AlphaFoldDB" id="A0A554LIN2"/>
<comment type="caution">
    <text evidence="1">The sequence shown here is derived from an EMBL/GenBank/DDBJ whole genome shotgun (WGS) entry which is preliminary data.</text>
</comment>
<accession>A0A554LIN2</accession>
<dbReference type="Proteomes" id="UP000315689">
    <property type="component" value="Unassembled WGS sequence"/>
</dbReference>